<keyword evidence="2" id="KW-0732">Signal</keyword>
<dbReference type="RefSeq" id="WP_119656941.1">
    <property type="nucleotide sequence ID" value="NZ_JBHUOI010000058.1"/>
</dbReference>
<evidence type="ECO:0008006" key="5">
    <source>
        <dbReference type="Google" id="ProtNLM"/>
    </source>
</evidence>
<dbReference type="EMBL" id="QYCN01000030">
    <property type="protein sequence ID" value="RIY07358.1"/>
    <property type="molecule type" value="Genomic_DNA"/>
</dbReference>
<name>A0A418QQJ6_9BACT</name>
<feature type="signal peptide" evidence="2">
    <location>
        <begin position="1"/>
        <end position="20"/>
    </location>
</feature>
<feature type="chain" id="PRO_5019319190" description="DUF4890 domain-containing protein" evidence="2">
    <location>
        <begin position="21"/>
        <end position="139"/>
    </location>
</feature>
<feature type="region of interest" description="Disordered" evidence="1">
    <location>
        <begin position="17"/>
        <end position="91"/>
    </location>
</feature>
<evidence type="ECO:0000256" key="1">
    <source>
        <dbReference type="SAM" id="MobiDB-lite"/>
    </source>
</evidence>
<reference evidence="3 4" key="1">
    <citation type="submission" date="2018-09" db="EMBL/GenBank/DDBJ databases">
        <authorList>
            <person name="Zeman M."/>
            <person name="Pardy F."/>
        </authorList>
    </citation>
    <scope>NUCLEOTIDE SEQUENCE [LARGE SCALE GENOMIC DNA]</scope>
    <source>
        <strain evidence="3 4">CCM 8852</strain>
    </source>
</reference>
<comment type="caution">
    <text evidence="3">The sequence shown here is derived from an EMBL/GenBank/DDBJ whole genome shotgun (WGS) entry which is preliminary data.</text>
</comment>
<proteinExistence type="predicted"/>
<organism evidence="3 4">
    <name type="scientific">Hymenobacter rubripertinctus</name>
    <dbReference type="NCBI Taxonomy" id="2029981"/>
    <lineage>
        <taxon>Bacteria</taxon>
        <taxon>Pseudomonadati</taxon>
        <taxon>Bacteroidota</taxon>
        <taxon>Cytophagia</taxon>
        <taxon>Cytophagales</taxon>
        <taxon>Hymenobacteraceae</taxon>
        <taxon>Hymenobacter</taxon>
    </lineage>
</organism>
<accession>A0A418QQJ6</accession>
<feature type="compositionally biased region" description="Low complexity" evidence="1">
    <location>
        <begin position="17"/>
        <end position="26"/>
    </location>
</feature>
<protein>
    <recommendedName>
        <fullName evidence="5">DUF4890 domain-containing protein</fullName>
    </recommendedName>
</protein>
<reference evidence="3 4" key="2">
    <citation type="submission" date="2019-01" db="EMBL/GenBank/DDBJ databases">
        <title>Hymenobacter humicola sp. nov., isolated from soils in Antarctica.</title>
        <authorList>
            <person name="Sedlacek I."/>
            <person name="Holochova P."/>
            <person name="Kralova S."/>
            <person name="Pantucek R."/>
            <person name="Stankova E."/>
            <person name="Vrbovska V."/>
            <person name="Kristofova L."/>
            <person name="Svec P."/>
            <person name="Busse H.-J."/>
        </authorList>
    </citation>
    <scope>NUCLEOTIDE SEQUENCE [LARGE SCALE GENOMIC DNA]</scope>
    <source>
        <strain evidence="3 4">CCM 8852</strain>
    </source>
</reference>
<gene>
    <name evidence="3" type="ORF">D0T11_16665</name>
</gene>
<feature type="compositionally biased region" description="Basic and acidic residues" evidence="1">
    <location>
        <begin position="66"/>
        <end position="75"/>
    </location>
</feature>
<dbReference type="Proteomes" id="UP000284250">
    <property type="component" value="Unassembled WGS sequence"/>
</dbReference>
<evidence type="ECO:0000256" key="2">
    <source>
        <dbReference type="SAM" id="SignalP"/>
    </source>
</evidence>
<evidence type="ECO:0000313" key="4">
    <source>
        <dbReference type="Proteomes" id="UP000284250"/>
    </source>
</evidence>
<dbReference type="OrthoDB" id="884879at2"/>
<keyword evidence="4" id="KW-1185">Reference proteome</keyword>
<dbReference type="AlphaFoldDB" id="A0A418QQJ6"/>
<sequence length="139" mass="15663">MKKMLLLLAGMALVAGTAAAQTSAPSPERPVRNGLQQGPEQRTPEQRAATLAKQLGLSARQTEQVRQLEESRRQEMQALRAQRPTGDDRSALRQTMEALRTKYDAQLKGILSADQYARYGQLQDNRMEKRQDRKTKIKS</sequence>
<evidence type="ECO:0000313" key="3">
    <source>
        <dbReference type="EMBL" id="RIY07358.1"/>
    </source>
</evidence>